<feature type="chain" id="PRO_5040308091" evidence="1">
    <location>
        <begin position="22"/>
        <end position="319"/>
    </location>
</feature>
<keyword evidence="1" id="KW-0732">Signal</keyword>
<dbReference type="Proteomes" id="UP000823399">
    <property type="component" value="Unassembled WGS sequence"/>
</dbReference>
<dbReference type="GeneID" id="64702625"/>
<protein>
    <submittedName>
        <fullName evidence="2">Uncharacterized protein</fullName>
    </submittedName>
</protein>
<comment type="caution">
    <text evidence="2">The sequence shown here is derived from an EMBL/GenBank/DDBJ whole genome shotgun (WGS) entry which is preliminary data.</text>
</comment>
<proteinExistence type="predicted"/>
<accession>A0A9P7JZ94</accession>
<evidence type="ECO:0000313" key="3">
    <source>
        <dbReference type="Proteomes" id="UP000823399"/>
    </source>
</evidence>
<name>A0A9P7JZ94_9AGAM</name>
<dbReference type="EMBL" id="JABBWM010000003">
    <property type="protein sequence ID" value="KAG2118654.1"/>
    <property type="molecule type" value="Genomic_DNA"/>
</dbReference>
<evidence type="ECO:0000256" key="1">
    <source>
        <dbReference type="SAM" id="SignalP"/>
    </source>
</evidence>
<gene>
    <name evidence="2" type="ORF">F5147DRAFT_757156</name>
</gene>
<reference evidence="2" key="1">
    <citation type="journal article" date="2020" name="New Phytol.">
        <title>Comparative genomics reveals dynamic genome evolution in host specialist ectomycorrhizal fungi.</title>
        <authorList>
            <person name="Lofgren L.A."/>
            <person name="Nguyen N.H."/>
            <person name="Vilgalys R."/>
            <person name="Ruytinx J."/>
            <person name="Liao H.L."/>
            <person name="Branco S."/>
            <person name="Kuo A."/>
            <person name="LaButti K."/>
            <person name="Lipzen A."/>
            <person name="Andreopoulos W."/>
            <person name="Pangilinan J."/>
            <person name="Riley R."/>
            <person name="Hundley H."/>
            <person name="Na H."/>
            <person name="Barry K."/>
            <person name="Grigoriev I.V."/>
            <person name="Stajich J.E."/>
            <person name="Kennedy P.G."/>
        </authorList>
    </citation>
    <scope>NUCLEOTIDE SEQUENCE</scope>
    <source>
        <strain evidence="2">FC423</strain>
    </source>
</reference>
<dbReference type="AlphaFoldDB" id="A0A9P7JZ94"/>
<feature type="signal peptide" evidence="1">
    <location>
        <begin position="1"/>
        <end position="21"/>
    </location>
</feature>
<sequence>MRFSSVTVLSVVAVLASSISATPIDAAPNKCPWTCQSDSDCSDCYYRFCASISSFPEFDTRLTCTTGLVSLQILDAQIASDRSTCIKKVSAQLLHSWREFFVQLGNVRVSALRKVLHFTFAASDVSRDPARLWSADWFGRGDSHSQEDFDWLVDYIGFIYSFDHEAAYDILLLLGSMGVCCSPAKRHLFIKRLIACMDSNMPLPLRHAALRAAHSAREQIASIDDIDDPTLRDIVLTELSPAILTQMMLSKDMNSPSWSVVACSDETATRRPLSRAMTSEKCSTMEVSGMMKDKYPMPTDANSGPYKYHTLISYATNKA</sequence>
<dbReference type="RefSeq" id="XP_041298763.1">
    <property type="nucleotide sequence ID" value="XM_041440366.1"/>
</dbReference>
<evidence type="ECO:0000313" key="2">
    <source>
        <dbReference type="EMBL" id="KAG2118654.1"/>
    </source>
</evidence>
<organism evidence="2 3">
    <name type="scientific">Suillus discolor</name>
    <dbReference type="NCBI Taxonomy" id="1912936"/>
    <lineage>
        <taxon>Eukaryota</taxon>
        <taxon>Fungi</taxon>
        <taxon>Dikarya</taxon>
        <taxon>Basidiomycota</taxon>
        <taxon>Agaricomycotina</taxon>
        <taxon>Agaricomycetes</taxon>
        <taxon>Agaricomycetidae</taxon>
        <taxon>Boletales</taxon>
        <taxon>Suillineae</taxon>
        <taxon>Suillaceae</taxon>
        <taxon>Suillus</taxon>
    </lineage>
</organism>
<keyword evidence="3" id="KW-1185">Reference proteome</keyword>
<dbReference type="OrthoDB" id="2689730at2759"/>